<keyword evidence="2" id="KW-1185">Reference proteome</keyword>
<sequence>MPSPTGPGLSSAFSPYTDSPSSPANFNQVFSNRSSGAHSDHLVPPPSPYPATVDPSPVDSNGTSATDHTEIEDDAQDDIRSPNTEDIVSPASQTSQSKPFKLDTSLPARKRSDSDEAPPSVIHVPADFKQFNRGSVSAASSSANTSESTAVVSPVTPEANMVFEADDKVRLAHLALLQALMAEPLQHTYTTPIDTSVPRSALDRSTPQAQTRYDYDDDLKRRSARMSVGLADIAEHDDRNISDSSASSVIDQDDDGSSQSQDNEPASTGTQTMGQALHGINETEKEITALNSALDECWTLCNSLAKLSHNHRRRMFSYSGGSSDEQEHAWRTCWRLCQKLYESRDENPSTQVMPTLELCRDFCQALFDVRQRGDDTSDSVLRVSFELNNHLYNAHDRALPEAFRERTLDFYLTLCHRLMKQRTSLPEETDSLLHACWSLAETLFSLRQNSRDGKPADEELLGSGIQACWELCDLFRESWTQVRPDRGTPRPTQHEFNLGSSSGSVTRSQRSYSERSGRSSSSVNDSYHSAISSRRQTPSVPDTPTTIFDDREEFSPADENNVPNILVLGPEAGLTRTHDRWSSASSNLSTYSDASIHSSSTATAGRTDPNLVRLKGLIVKAAINTGYSRQVPLPDFVRALPSNSFGTLPWQIQLFESYRKLVLADPTLRTAHTEPARRLTAVEIGRSVQWMARSEQFKWLRDLLAVTVKLVAHPRIREWKKSRTSCGSREQSKNKRKPSQLLHNLKRPALNSYDRLAHSRGLDGALWQTSLATPYLRGTPTSYLFRAHVSPELVFIASVCSASKGRRGHAADLNTTTGTARALVSFYQHNRIEPLDFLAMPLVKSSLPLGPASSVDPQKRSLPKFAPCPRSTFTTGDADWYQITTPSTFSDFDICSSCYGATFCNTQFARCISKSAPKPDGTATRCDVSDRWNRAAIGWLFSQNAPDLTLLGRVAALQPDEDGPCPNLNTEDPVAQKGGKPATKRTWYCLLNPETESLIEDLTVCSSCVARLNLILPCLNDLFRPVADGAKVEATCDLLTAQSEHDGRRGELYINKSIETASKTLESGTRDTRPLAEYIKKWAPIPVCIQSQNVPQGATSYTFPTSIPHYAACQECYTTHIHPLLTSPTPPTILAELKPTISPTGFVCDLYSPRLQHWFRDACTTSNLALYKQRLTERDAKMQEYTLRLQQLQLQRQQWQRQEQVFCVQMHAAQSMETARAVQYTTSAYWAPPLDFSRSDEAMNQSHQAMLQAEMVGENIELIKKEWAELYE</sequence>
<protein>
    <submittedName>
        <fullName evidence="1">Uncharacterized protein</fullName>
    </submittedName>
</protein>
<proteinExistence type="predicted"/>
<name>A0ACC2HY43_9PLEO</name>
<reference evidence="1" key="1">
    <citation type="submission" date="2022-11" db="EMBL/GenBank/DDBJ databases">
        <title>Genome Sequence of Boeremia exigua.</title>
        <authorList>
            <person name="Buettner E."/>
        </authorList>
    </citation>
    <scope>NUCLEOTIDE SEQUENCE</scope>
    <source>
        <strain evidence="1">CU02</strain>
    </source>
</reference>
<comment type="caution">
    <text evidence="1">The sequence shown here is derived from an EMBL/GenBank/DDBJ whole genome shotgun (WGS) entry which is preliminary data.</text>
</comment>
<organism evidence="1 2">
    <name type="scientific">Boeremia exigua</name>
    <dbReference type="NCBI Taxonomy" id="749465"/>
    <lineage>
        <taxon>Eukaryota</taxon>
        <taxon>Fungi</taxon>
        <taxon>Dikarya</taxon>
        <taxon>Ascomycota</taxon>
        <taxon>Pezizomycotina</taxon>
        <taxon>Dothideomycetes</taxon>
        <taxon>Pleosporomycetidae</taxon>
        <taxon>Pleosporales</taxon>
        <taxon>Pleosporineae</taxon>
        <taxon>Didymellaceae</taxon>
        <taxon>Boeremia</taxon>
    </lineage>
</organism>
<dbReference type="EMBL" id="JAPHNI010000824">
    <property type="protein sequence ID" value="KAJ8107982.1"/>
    <property type="molecule type" value="Genomic_DNA"/>
</dbReference>
<dbReference type="Proteomes" id="UP001153331">
    <property type="component" value="Unassembled WGS sequence"/>
</dbReference>
<accession>A0ACC2HY43</accession>
<evidence type="ECO:0000313" key="1">
    <source>
        <dbReference type="EMBL" id="KAJ8107982.1"/>
    </source>
</evidence>
<evidence type="ECO:0000313" key="2">
    <source>
        <dbReference type="Proteomes" id="UP001153331"/>
    </source>
</evidence>
<gene>
    <name evidence="1" type="ORF">OPT61_g8492</name>
</gene>